<reference evidence="1 2" key="1">
    <citation type="journal article" date="2012" name="ISME J.">
        <title>Genomic insights to SAR86, an abundant and uncultivated marine bacterial lineage.</title>
        <authorList>
            <person name="Dupont C.L."/>
            <person name="Rusch D.B."/>
            <person name="Yooseph S."/>
            <person name="Lombardo M.J."/>
            <person name="Richter R.A."/>
            <person name="Valas R."/>
            <person name="Novotny M."/>
            <person name="Yee-Greenbaum J."/>
            <person name="Selengut J.D."/>
            <person name="Haft D.H."/>
            <person name="Halpern A.L."/>
            <person name="Lasken R.S."/>
            <person name="Nealson K."/>
            <person name="Friedman R."/>
            <person name="Venter J.C."/>
        </authorList>
    </citation>
    <scope>NUCLEOTIDE SEQUENCE [LARGE SCALE GENOMIC DNA]</scope>
</reference>
<dbReference type="EMBL" id="JH611164">
    <property type="protein sequence ID" value="EJP73990.1"/>
    <property type="molecule type" value="Genomic_DNA"/>
</dbReference>
<proteinExistence type="predicted"/>
<dbReference type="InterPro" id="IPR019647">
    <property type="entry name" value="PhoP_reg_network_YrbL"/>
</dbReference>
<evidence type="ECO:0000313" key="1">
    <source>
        <dbReference type="EMBL" id="EJP73990.1"/>
    </source>
</evidence>
<dbReference type="Proteomes" id="UP000010116">
    <property type="component" value="Unassembled WGS sequence"/>
</dbReference>
<accession>J4X5J7</accession>
<protein>
    <recommendedName>
        <fullName evidence="3">PhoP regulatory network protein YrbL</fullName>
    </recommendedName>
</protein>
<dbReference type="Pfam" id="PF10707">
    <property type="entry name" value="YrbL-PhoP_reg"/>
    <property type="match status" value="1"/>
</dbReference>
<evidence type="ECO:0000313" key="2">
    <source>
        <dbReference type="Proteomes" id="UP000010116"/>
    </source>
</evidence>
<name>J4X5J7_9GAMM</name>
<sequence>MIDLSNSMPFAKGGNRACYQHPNNKNICLKITHAGLPKKLKKSAPWYKKFRRAQSFDDNIREKNGYEQKAVLNNEPKIWNHLARWYGFEETSNGLASATELILNDGQIAETLESYLKKHGKDNKINKAINDFEIWLLDTLLLTKNILPHNVVVKKTDEKLILKIVDGLGCQSFLPFPKISKNFARRYVLRRIELMHSRINWDLSGKKGSWK</sequence>
<dbReference type="HOGENOM" id="CLU_076352_3_1_6"/>
<evidence type="ECO:0008006" key="3">
    <source>
        <dbReference type="Google" id="ProtNLM"/>
    </source>
</evidence>
<organism evidence="1 2">
    <name type="scientific">SAR86 cluster bacterium SAR86B</name>
    <dbReference type="NCBI Taxonomy" id="1123867"/>
    <lineage>
        <taxon>Bacteria</taxon>
        <taxon>Pseudomonadati</taxon>
        <taxon>Pseudomonadota</taxon>
        <taxon>Gammaproteobacteria</taxon>
        <taxon>SAR86 cluster</taxon>
    </lineage>
</organism>
<dbReference type="AlphaFoldDB" id="J4X5J7"/>
<gene>
    <name evidence="1" type="ORF">NT02SARS_0593</name>
</gene>